<accession>A0A914R4F6</accession>
<keyword evidence="1" id="KW-1133">Transmembrane helix</keyword>
<dbReference type="AlphaFoldDB" id="A0A914R4F6"/>
<keyword evidence="2" id="KW-1185">Reference proteome</keyword>
<feature type="transmembrane region" description="Helical" evidence="1">
    <location>
        <begin position="37"/>
        <end position="59"/>
    </location>
</feature>
<evidence type="ECO:0000313" key="3">
    <source>
        <dbReference type="WBParaSite" id="PEQ_0000148901-mRNA-1"/>
    </source>
</evidence>
<sequence length="118" mass="13084">MAEKESYAKFTSIIDQIFDNVEDMDIVGGAEGYFHHFAQLCLIFGSSFYVNVGMLLTILEKNIRDVIAVEGSQPLIPFFDDRRCSGFDWFVGITGIASALMPGTISKSCVRYLLLLGS</sequence>
<evidence type="ECO:0000256" key="1">
    <source>
        <dbReference type="SAM" id="Phobius"/>
    </source>
</evidence>
<evidence type="ECO:0000313" key="2">
    <source>
        <dbReference type="Proteomes" id="UP000887564"/>
    </source>
</evidence>
<dbReference type="WBParaSite" id="PEQ_0000148901-mRNA-1">
    <property type="protein sequence ID" value="PEQ_0000148901-mRNA-1"/>
    <property type="gene ID" value="PEQ_0000148901"/>
</dbReference>
<protein>
    <submittedName>
        <fullName evidence="3">Uncharacterized protein</fullName>
    </submittedName>
</protein>
<dbReference type="Proteomes" id="UP000887564">
    <property type="component" value="Unplaced"/>
</dbReference>
<proteinExistence type="predicted"/>
<keyword evidence="1" id="KW-0472">Membrane</keyword>
<reference evidence="3" key="1">
    <citation type="submission" date="2022-11" db="UniProtKB">
        <authorList>
            <consortium name="WormBaseParasite"/>
        </authorList>
    </citation>
    <scope>IDENTIFICATION</scope>
</reference>
<name>A0A914R4F6_PAREQ</name>
<organism evidence="2 3">
    <name type="scientific">Parascaris equorum</name>
    <name type="common">Equine roundworm</name>
    <dbReference type="NCBI Taxonomy" id="6256"/>
    <lineage>
        <taxon>Eukaryota</taxon>
        <taxon>Metazoa</taxon>
        <taxon>Ecdysozoa</taxon>
        <taxon>Nematoda</taxon>
        <taxon>Chromadorea</taxon>
        <taxon>Rhabditida</taxon>
        <taxon>Spirurina</taxon>
        <taxon>Ascaridomorpha</taxon>
        <taxon>Ascaridoidea</taxon>
        <taxon>Ascarididae</taxon>
        <taxon>Parascaris</taxon>
    </lineage>
</organism>
<keyword evidence="1" id="KW-0812">Transmembrane</keyword>